<dbReference type="Gene3D" id="3.30.465.10">
    <property type="match status" value="1"/>
</dbReference>
<evidence type="ECO:0000256" key="5">
    <source>
        <dbReference type="ARBA" id="ARBA00023002"/>
    </source>
</evidence>
<evidence type="ECO:0000313" key="8">
    <source>
        <dbReference type="Proteomes" id="UP000236621"/>
    </source>
</evidence>
<sequence>MGPTHHGRRPLGQRLVVVGRRHGRHPAEENSVKVDAAAKTVTFGGGCKWREVYEAYGERDLATVGGTVNHTGVGGFTLGGCYDWLSSKCGLAIDNLLSVEVVLADGRIVNVSESNHDLFWALRAAGQNFGVSTPSLLMWQGRILTHRAVTSFMSKVYPQGDVWMGPAVFTLDKMPEVVAFANCFHEHNTGDEVFWFGT</sequence>
<keyword evidence="8" id="KW-1185">Reference proteome</keyword>
<dbReference type="InterPro" id="IPR016166">
    <property type="entry name" value="FAD-bd_PCMH"/>
</dbReference>
<protein>
    <submittedName>
        <fullName evidence="7">FAD-linked oxidoreductase</fullName>
    </submittedName>
</protein>
<evidence type="ECO:0000259" key="6">
    <source>
        <dbReference type="PROSITE" id="PS51387"/>
    </source>
</evidence>
<dbReference type="InterPro" id="IPR016169">
    <property type="entry name" value="FAD-bd_PCMH_sub2"/>
</dbReference>
<keyword evidence="5" id="KW-0560">Oxidoreductase</keyword>
<dbReference type="PANTHER" id="PTHR42973">
    <property type="entry name" value="BINDING OXIDOREDUCTASE, PUTATIVE (AFU_ORTHOLOGUE AFUA_1G17690)-RELATED"/>
    <property type="match status" value="1"/>
</dbReference>
<keyword evidence="3" id="KW-0285">Flavoprotein</keyword>
<dbReference type="GO" id="GO:0016491">
    <property type="term" value="F:oxidoreductase activity"/>
    <property type="evidence" value="ECO:0007669"/>
    <property type="project" value="UniProtKB-KW"/>
</dbReference>
<reference evidence="7 8" key="1">
    <citation type="submission" date="2017-08" db="EMBL/GenBank/DDBJ databases">
        <title>Harnessing the power of phylogenomics to disentangle the directionality and signatures of interkingdom host jumping in the parasitic fungal genus Tolypocladium.</title>
        <authorList>
            <person name="Quandt C.A."/>
            <person name="Patterson W."/>
            <person name="Spatafora J.W."/>
        </authorList>
    </citation>
    <scope>NUCLEOTIDE SEQUENCE [LARGE SCALE GENOMIC DNA]</scope>
    <source>
        <strain evidence="7 8">CBS 113982</strain>
    </source>
</reference>
<dbReference type="OrthoDB" id="415825at2759"/>
<name>A0A2K3PU74_9HYPO</name>
<organism evidence="7 8">
    <name type="scientific">Tolypocladium capitatum</name>
    <dbReference type="NCBI Taxonomy" id="45235"/>
    <lineage>
        <taxon>Eukaryota</taxon>
        <taxon>Fungi</taxon>
        <taxon>Dikarya</taxon>
        <taxon>Ascomycota</taxon>
        <taxon>Pezizomycotina</taxon>
        <taxon>Sordariomycetes</taxon>
        <taxon>Hypocreomycetidae</taxon>
        <taxon>Hypocreales</taxon>
        <taxon>Ophiocordycipitaceae</taxon>
        <taxon>Tolypocladium</taxon>
    </lineage>
</organism>
<gene>
    <name evidence="7" type="ORF">TCAP_07494</name>
</gene>
<evidence type="ECO:0000256" key="4">
    <source>
        <dbReference type="ARBA" id="ARBA00022827"/>
    </source>
</evidence>
<dbReference type="EMBL" id="NRSZ01001306">
    <property type="protein sequence ID" value="PNY18840.1"/>
    <property type="molecule type" value="Genomic_DNA"/>
</dbReference>
<dbReference type="GO" id="GO:0071949">
    <property type="term" value="F:FAD binding"/>
    <property type="evidence" value="ECO:0007669"/>
    <property type="project" value="InterPro"/>
</dbReference>
<evidence type="ECO:0000256" key="1">
    <source>
        <dbReference type="ARBA" id="ARBA00001974"/>
    </source>
</evidence>
<accession>A0A2K3PU74</accession>
<proteinExistence type="inferred from homology"/>
<comment type="cofactor">
    <cofactor evidence="1">
        <name>FAD</name>
        <dbReference type="ChEBI" id="CHEBI:57692"/>
    </cofactor>
</comment>
<evidence type="ECO:0000256" key="2">
    <source>
        <dbReference type="ARBA" id="ARBA00005466"/>
    </source>
</evidence>
<dbReference type="AlphaFoldDB" id="A0A2K3PU74"/>
<evidence type="ECO:0000256" key="3">
    <source>
        <dbReference type="ARBA" id="ARBA00022630"/>
    </source>
</evidence>
<comment type="similarity">
    <text evidence="2">Belongs to the oxygen-dependent FAD-linked oxidoreductase family.</text>
</comment>
<dbReference type="InterPro" id="IPR036318">
    <property type="entry name" value="FAD-bd_PCMH-like_sf"/>
</dbReference>
<dbReference type="PROSITE" id="PS51387">
    <property type="entry name" value="FAD_PCMH"/>
    <property type="match status" value="1"/>
</dbReference>
<dbReference type="STRING" id="45235.A0A2K3PU74"/>
<dbReference type="PANTHER" id="PTHR42973:SF39">
    <property type="entry name" value="FAD-BINDING PCMH-TYPE DOMAIN-CONTAINING PROTEIN"/>
    <property type="match status" value="1"/>
</dbReference>
<dbReference type="Pfam" id="PF01565">
    <property type="entry name" value="FAD_binding_4"/>
    <property type="match status" value="1"/>
</dbReference>
<dbReference type="SUPFAM" id="SSF56176">
    <property type="entry name" value="FAD-binding/transporter-associated domain-like"/>
    <property type="match status" value="1"/>
</dbReference>
<feature type="domain" description="FAD-binding PCMH-type" evidence="6">
    <location>
        <begin position="1"/>
        <end position="159"/>
    </location>
</feature>
<dbReference type="InterPro" id="IPR006094">
    <property type="entry name" value="Oxid_FAD_bind_N"/>
</dbReference>
<dbReference type="InterPro" id="IPR050416">
    <property type="entry name" value="FAD-linked_Oxidoreductase"/>
</dbReference>
<evidence type="ECO:0000313" key="7">
    <source>
        <dbReference type="EMBL" id="PNY18840.1"/>
    </source>
</evidence>
<dbReference type="Proteomes" id="UP000236621">
    <property type="component" value="Unassembled WGS sequence"/>
</dbReference>
<keyword evidence="4" id="KW-0274">FAD</keyword>
<comment type="caution">
    <text evidence="7">The sequence shown here is derived from an EMBL/GenBank/DDBJ whole genome shotgun (WGS) entry which is preliminary data.</text>
</comment>